<dbReference type="PANTHER" id="PTHR43179">
    <property type="entry name" value="RHAMNOSYLTRANSFERASE WBBL"/>
    <property type="match status" value="1"/>
</dbReference>
<dbReference type="AlphaFoldDB" id="A0A5C6RFY0"/>
<feature type="transmembrane region" description="Helical" evidence="1">
    <location>
        <begin position="260"/>
        <end position="280"/>
    </location>
</feature>
<feature type="transmembrane region" description="Helical" evidence="1">
    <location>
        <begin position="354"/>
        <end position="372"/>
    </location>
</feature>
<feature type="transmembrane region" description="Helical" evidence="1">
    <location>
        <begin position="378"/>
        <end position="401"/>
    </location>
</feature>
<dbReference type="Proteomes" id="UP000321580">
    <property type="component" value="Unassembled WGS sequence"/>
</dbReference>
<dbReference type="RefSeq" id="WP_147169650.1">
    <property type="nucleotide sequence ID" value="NZ_VOOR01000096.1"/>
</dbReference>
<evidence type="ECO:0000313" key="3">
    <source>
        <dbReference type="EMBL" id="TXB59424.1"/>
    </source>
</evidence>
<proteinExistence type="predicted"/>
<organism evidence="3 4">
    <name type="scientific">Phaeodactylibacter luteus</name>
    <dbReference type="NCBI Taxonomy" id="1564516"/>
    <lineage>
        <taxon>Bacteria</taxon>
        <taxon>Pseudomonadati</taxon>
        <taxon>Bacteroidota</taxon>
        <taxon>Saprospiria</taxon>
        <taxon>Saprospirales</taxon>
        <taxon>Haliscomenobacteraceae</taxon>
        <taxon>Phaeodactylibacter</taxon>
    </lineage>
</organism>
<dbReference type="SUPFAM" id="SSF53448">
    <property type="entry name" value="Nucleotide-diphospho-sugar transferases"/>
    <property type="match status" value="1"/>
</dbReference>
<feature type="transmembrane region" description="Helical" evidence="1">
    <location>
        <begin position="323"/>
        <end position="342"/>
    </location>
</feature>
<protein>
    <submittedName>
        <fullName evidence="3">Glycosyltransferase</fullName>
    </submittedName>
</protein>
<keyword evidence="3" id="KW-0808">Transferase</keyword>
<reference evidence="3 4" key="1">
    <citation type="submission" date="2019-08" db="EMBL/GenBank/DDBJ databases">
        <title>Genome of Phaeodactylibacter luteus.</title>
        <authorList>
            <person name="Bowman J.P."/>
        </authorList>
    </citation>
    <scope>NUCLEOTIDE SEQUENCE [LARGE SCALE GENOMIC DNA]</scope>
    <source>
        <strain evidence="3 4">KCTC 42180</strain>
    </source>
</reference>
<sequence>MKLSVIIVNYNVKYFLEQALLSVRRASQGLDVETWVVDNNSVDESVHMVQEKFPEVHLITNKHNPGFSIANNQAIRQSSGEYVLLLNPDTVVEEDTFSKCIAFMDAHPAAGALGVRMIDGSGAFLPESKRGFPSPWAAFCKSVGLSRLFSRSPLFNHYHLGYLDEWEVHEIEVLAGAFMFMRRAALDKVGLLDETFFMYGEDIDLSYRITQGGYKNYYYPGTSIIHYKGESTKKGSLNYVKAFYQAMIIFARKHFDGQQASLFVFMLQVAIYLRAGLTLASNFARRAAWPLLDAGLVLGGLLFLRTFWGRYHFGDPNYYADGILYFNFPLYTAIWLAGIYFNGGYDEPFSLRRLMRGLLMGTVVLLAVYGLLDLEYRTSRALVLLGAAWSAGALAASRLAIHFARHKNFRLGAEDDRRIVVVGSLGESERVQQLLHKAEVHRQVIGTVAPAQEADRKAYLSGLGQLGEVVQIYGVGEVIFCSRDVSAQEIMSWMSRLGPRIDYKIVPQESLSIIGSSSKNSSGRLYTVDIQYAIDQPMSRRNKRMLDILLCIIIGVLSPVLALGARPPKGVFLNLWRVFSGRASWVGYAPTNSLDISLPALRPGVVTPADAAGLQNLDEPTRHRLNFFYAKDYQTGKDLDILINSWRLLGRG</sequence>
<dbReference type="GO" id="GO:0016740">
    <property type="term" value="F:transferase activity"/>
    <property type="evidence" value="ECO:0007669"/>
    <property type="project" value="UniProtKB-KW"/>
</dbReference>
<dbReference type="InterPro" id="IPR029044">
    <property type="entry name" value="Nucleotide-diphossugar_trans"/>
</dbReference>
<name>A0A5C6RFY0_9BACT</name>
<dbReference type="EMBL" id="VOOR01000096">
    <property type="protein sequence ID" value="TXB59424.1"/>
    <property type="molecule type" value="Genomic_DNA"/>
</dbReference>
<dbReference type="CDD" id="cd04186">
    <property type="entry name" value="GT_2_like_c"/>
    <property type="match status" value="1"/>
</dbReference>
<feature type="transmembrane region" description="Helical" evidence="1">
    <location>
        <begin position="287"/>
        <end position="308"/>
    </location>
</feature>
<evidence type="ECO:0000313" key="4">
    <source>
        <dbReference type="Proteomes" id="UP000321580"/>
    </source>
</evidence>
<dbReference type="Gene3D" id="3.90.550.10">
    <property type="entry name" value="Spore Coat Polysaccharide Biosynthesis Protein SpsA, Chain A"/>
    <property type="match status" value="1"/>
</dbReference>
<dbReference type="PANTHER" id="PTHR43179:SF7">
    <property type="entry name" value="RHAMNOSYLTRANSFERASE WBBL"/>
    <property type="match status" value="1"/>
</dbReference>
<comment type="caution">
    <text evidence="3">The sequence shown here is derived from an EMBL/GenBank/DDBJ whole genome shotgun (WGS) entry which is preliminary data.</text>
</comment>
<keyword evidence="4" id="KW-1185">Reference proteome</keyword>
<keyword evidence="1" id="KW-0812">Transmembrane</keyword>
<dbReference type="OrthoDB" id="9771846at2"/>
<keyword evidence="1" id="KW-1133">Transmembrane helix</keyword>
<feature type="domain" description="Glycosyltransferase 2-like" evidence="2">
    <location>
        <begin position="4"/>
        <end position="189"/>
    </location>
</feature>
<gene>
    <name evidence="3" type="ORF">FRY97_21290</name>
</gene>
<dbReference type="InterPro" id="IPR001173">
    <property type="entry name" value="Glyco_trans_2-like"/>
</dbReference>
<accession>A0A5C6RFY0</accession>
<evidence type="ECO:0000256" key="1">
    <source>
        <dbReference type="SAM" id="Phobius"/>
    </source>
</evidence>
<evidence type="ECO:0000259" key="2">
    <source>
        <dbReference type="Pfam" id="PF00535"/>
    </source>
</evidence>
<dbReference type="Pfam" id="PF00535">
    <property type="entry name" value="Glycos_transf_2"/>
    <property type="match status" value="1"/>
</dbReference>
<feature type="transmembrane region" description="Helical" evidence="1">
    <location>
        <begin position="546"/>
        <end position="565"/>
    </location>
</feature>
<keyword evidence="1" id="KW-0472">Membrane</keyword>